<name>A5KR78_9FIRM</name>
<dbReference type="PANTHER" id="PTHR10948:SF23">
    <property type="entry name" value="TRANSPOSASE INSI FOR INSERTION SEQUENCE ELEMENT IS30A-RELATED"/>
    <property type="match status" value="1"/>
</dbReference>
<proteinExistence type="predicted"/>
<sequence length="257" mass="29262">MILQNHPEIPYSEKTLYNYIESGALSVKNIDLPKKVKYKLRSSGSSELVDKTIYEGRTYKDFQAFLKEFPDTRVTEMDTVLGCEGSHKVLLTFHFSECSFMMAYLLDSKESDHIKNVFDSIEHAIGTFSFASAFSLILTDRGGEFQIPDALECGEDNLIRTSIYYCDPMCSWQKPHCEKNHEYIRKICPKGTSFDDYSQKEINLMMSHINSTPRQSLGGLSPMALAKIMLPHELLNFFALTEIPADEIVLTPALLKK</sequence>
<dbReference type="Gene3D" id="3.30.420.10">
    <property type="entry name" value="Ribonuclease H-like superfamily/Ribonuclease H"/>
    <property type="match status" value="1"/>
</dbReference>
<dbReference type="GO" id="GO:0003676">
    <property type="term" value="F:nucleic acid binding"/>
    <property type="evidence" value="ECO:0007669"/>
    <property type="project" value="InterPro"/>
</dbReference>
<dbReference type="InterPro" id="IPR051917">
    <property type="entry name" value="Transposase-Integrase"/>
</dbReference>
<dbReference type="HOGENOM" id="CLU_046274_0_0_9"/>
<gene>
    <name evidence="1" type="ORF">RUMTOR_02770</name>
</gene>
<dbReference type="GO" id="GO:0032196">
    <property type="term" value="P:transposition"/>
    <property type="evidence" value="ECO:0007669"/>
    <property type="project" value="TreeGrafter"/>
</dbReference>
<dbReference type="NCBIfam" id="NF033563">
    <property type="entry name" value="transpos_IS30"/>
    <property type="match status" value="1"/>
</dbReference>
<protein>
    <submittedName>
        <fullName evidence="1">ISSag9, transposase family protein</fullName>
    </submittedName>
</protein>
<dbReference type="InterPro" id="IPR053392">
    <property type="entry name" value="Transposase_IS30-like"/>
</dbReference>
<reference evidence="1 2" key="2">
    <citation type="submission" date="2007-04" db="EMBL/GenBank/DDBJ databases">
        <title>Draft genome sequence of Ruminococcus torques (ATCC 27756).</title>
        <authorList>
            <person name="Sudarsanam P."/>
            <person name="Ley R."/>
            <person name="Guruge J."/>
            <person name="Turnbaugh P.J."/>
            <person name="Mahowald M."/>
            <person name="Liep D."/>
            <person name="Gordon J."/>
        </authorList>
    </citation>
    <scope>NUCLEOTIDE SEQUENCE [LARGE SCALE GENOMIC DNA]</scope>
    <source>
        <strain evidence="1 2">ATCC 27756</strain>
    </source>
</reference>
<dbReference type="PANTHER" id="PTHR10948">
    <property type="entry name" value="TRANSPOSASE"/>
    <property type="match status" value="1"/>
</dbReference>
<evidence type="ECO:0000313" key="1">
    <source>
        <dbReference type="EMBL" id="EDK23055.1"/>
    </source>
</evidence>
<dbReference type="Proteomes" id="UP000003577">
    <property type="component" value="Unassembled WGS sequence"/>
</dbReference>
<dbReference type="InterPro" id="IPR012337">
    <property type="entry name" value="RNaseH-like_sf"/>
</dbReference>
<dbReference type="GO" id="GO:0004803">
    <property type="term" value="F:transposase activity"/>
    <property type="evidence" value="ECO:0007669"/>
    <property type="project" value="TreeGrafter"/>
</dbReference>
<dbReference type="AlphaFoldDB" id="A5KR78"/>
<evidence type="ECO:0000313" key="2">
    <source>
        <dbReference type="Proteomes" id="UP000003577"/>
    </source>
</evidence>
<organism evidence="1 2">
    <name type="scientific">[Ruminococcus] torques ATCC 27756</name>
    <dbReference type="NCBI Taxonomy" id="411460"/>
    <lineage>
        <taxon>Bacteria</taxon>
        <taxon>Bacillati</taxon>
        <taxon>Bacillota</taxon>
        <taxon>Clostridia</taxon>
        <taxon>Lachnospirales</taxon>
        <taxon>Lachnospiraceae</taxon>
        <taxon>Mediterraneibacter</taxon>
    </lineage>
</organism>
<dbReference type="GO" id="GO:0005829">
    <property type="term" value="C:cytosol"/>
    <property type="evidence" value="ECO:0007669"/>
    <property type="project" value="TreeGrafter"/>
</dbReference>
<accession>A5KR78</accession>
<dbReference type="EMBL" id="AAVP02000025">
    <property type="protein sequence ID" value="EDK23055.1"/>
    <property type="molecule type" value="Genomic_DNA"/>
</dbReference>
<dbReference type="SUPFAM" id="SSF53098">
    <property type="entry name" value="Ribonuclease H-like"/>
    <property type="match status" value="1"/>
</dbReference>
<comment type="caution">
    <text evidence="1">The sequence shown here is derived from an EMBL/GenBank/DDBJ whole genome shotgun (WGS) entry which is preliminary data.</text>
</comment>
<reference evidence="1 2" key="1">
    <citation type="submission" date="2007-03" db="EMBL/GenBank/DDBJ databases">
        <authorList>
            <person name="Fulton L."/>
            <person name="Clifton S."/>
            <person name="Fulton B."/>
            <person name="Xu J."/>
            <person name="Minx P."/>
            <person name="Pepin K.H."/>
            <person name="Johnson M."/>
            <person name="Thiruvilangam P."/>
            <person name="Bhonagiri V."/>
            <person name="Nash W.E."/>
            <person name="Mardis E.R."/>
            <person name="Wilson R.K."/>
        </authorList>
    </citation>
    <scope>NUCLEOTIDE SEQUENCE [LARGE SCALE GENOMIC DNA]</scope>
    <source>
        <strain evidence="1 2">ATCC 27756</strain>
    </source>
</reference>
<dbReference type="InterPro" id="IPR036397">
    <property type="entry name" value="RNaseH_sf"/>
</dbReference>